<comment type="caution">
    <text evidence="2">The sequence shown here is derived from an EMBL/GenBank/DDBJ whole genome shotgun (WGS) entry which is preliminary data.</text>
</comment>
<dbReference type="RefSeq" id="WP_132431317.1">
    <property type="nucleotide sequence ID" value="NZ_SLWK01000001.1"/>
</dbReference>
<dbReference type="InterPro" id="IPR014756">
    <property type="entry name" value="Ig_E-set"/>
</dbReference>
<dbReference type="OrthoDB" id="9803578at2"/>
<dbReference type="Gene3D" id="3.40.50.1820">
    <property type="entry name" value="alpha/beta hydrolase"/>
    <property type="match status" value="1"/>
</dbReference>
<dbReference type="InterPro" id="IPR029058">
    <property type="entry name" value="AB_hydrolase_fold"/>
</dbReference>
<dbReference type="InterPro" id="IPR013783">
    <property type="entry name" value="Ig-like_fold"/>
</dbReference>
<organism evidence="2 3">
    <name type="scientific">Natronoflexus pectinivorans</name>
    <dbReference type="NCBI Taxonomy" id="682526"/>
    <lineage>
        <taxon>Bacteria</taxon>
        <taxon>Pseudomonadati</taxon>
        <taxon>Bacteroidota</taxon>
        <taxon>Bacteroidia</taxon>
        <taxon>Marinilabiliales</taxon>
        <taxon>Marinilabiliaceae</taxon>
        <taxon>Natronoflexus</taxon>
    </lineage>
</organism>
<dbReference type="EMBL" id="SLWK01000001">
    <property type="protein sequence ID" value="TCO10653.1"/>
    <property type="molecule type" value="Genomic_DNA"/>
</dbReference>
<evidence type="ECO:0000313" key="3">
    <source>
        <dbReference type="Proteomes" id="UP000295221"/>
    </source>
</evidence>
<dbReference type="InterPro" id="IPR000801">
    <property type="entry name" value="Esterase-like"/>
</dbReference>
<dbReference type="PANTHER" id="PTHR48098:SF1">
    <property type="entry name" value="DIACYLGLYCEROL ACYLTRANSFERASE_MYCOLYLTRANSFERASE AG85A"/>
    <property type="match status" value="1"/>
</dbReference>
<feature type="signal peptide" evidence="1">
    <location>
        <begin position="1"/>
        <end position="21"/>
    </location>
</feature>
<dbReference type="Pfam" id="PF00756">
    <property type="entry name" value="Esterase"/>
    <property type="match status" value="1"/>
</dbReference>
<dbReference type="InterPro" id="IPR050583">
    <property type="entry name" value="Mycobacterial_A85_antigen"/>
</dbReference>
<dbReference type="GO" id="GO:0016747">
    <property type="term" value="F:acyltransferase activity, transferring groups other than amino-acyl groups"/>
    <property type="evidence" value="ECO:0007669"/>
    <property type="project" value="TreeGrafter"/>
</dbReference>
<accession>A0A4R2GN35</accession>
<sequence>MKTVKIGALLIALLIGHFGFAQSPTILDSSVPASTNINQNDCPCIMPDNSVVFRVNAPNARRIQIDLGKKYDMVKGDDGFWTVRTEPIEPGFHYYFLVIDDVPVADPASNSFFGTGRMTSGIDIPEQGVDFYSIKNVPHGAMSSRHYFSDVTNSWRRLYVYTPPGYDTDVEKRYPVVYLQHGGGEDETGWVRQGKTDVIMDNLIAEGKAEPMIVVIANGNISAGMRGYSSEAMAGFTREMIHNIVPFIEKNYRTIPNAKNRAVSGLSMGGGQSFYVGLENLDVFSSVGIFSSGIFGGIRTNIDSIFDAESEIPGLLSNSKEFNEKIDLLYISCGEADMRINHTKSAVAKMRDEGLKVEFNTFPGDHEWQVWRKSLHDFIQQVFK</sequence>
<keyword evidence="3" id="KW-1185">Reference proteome</keyword>
<gene>
    <name evidence="2" type="ORF">EV194_101284</name>
</gene>
<feature type="chain" id="PRO_5020515554" evidence="1">
    <location>
        <begin position="22"/>
        <end position="384"/>
    </location>
</feature>
<dbReference type="SUPFAM" id="SSF81296">
    <property type="entry name" value="E set domains"/>
    <property type="match status" value="1"/>
</dbReference>
<protein>
    <submittedName>
        <fullName evidence="2">Enterochelin esterase family protein</fullName>
    </submittedName>
</protein>
<dbReference type="AlphaFoldDB" id="A0A4R2GN35"/>
<proteinExistence type="predicted"/>
<dbReference type="Proteomes" id="UP000295221">
    <property type="component" value="Unassembled WGS sequence"/>
</dbReference>
<keyword evidence="1" id="KW-0732">Signal</keyword>
<dbReference type="SUPFAM" id="SSF53474">
    <property type="entry name" value="alpha/beta-Hydrolases"/>
    <property type="match status" value="1"/>
</dbReference>
<evidence type="ECO:0000313" key="2">
    <source>
        <dbReference type="EMBL" id="TCO10653.1"/>
    </source>
</evidence>
<reference evidence="2 3" key="1">
    <citation type="submission" date="2019-03" db="EMBL/GenBank/DDBJ databases">
        <title>Genomic Encyclopedia of Type Strains, Phase IV (KMG-IV): sequencing the most valuable type-strain genomes for metagenomic binning, comparative biology and taxonomic classification.</title>
        <authorList>
            <person name="Goeker M."/>
        </authorList>
    </citation>
    <scope>NUCLEOTIDE SEQUENCE [LARGE SCALE GENOMIC DNA]</scope>
    <source>
        <strain evidence="2 3">DSM 24179</strain>
    </source>
</reference>
<evidence type="ECO:0000256" key="1">
    <source>
        <dbReference type="SAM" id="SignalP"/>
    </source>
</evidence>
<dbReference type="Gene3D" id="2.60.40.10">
    <property type="entry name" value="Immunoglobulins"/>
    <property type="match status" value="1"/>
</dbReference>
<name>A0A4R2GN35_9BACT</name>
<dbReference type="PANTHER" id="PTHR48098">
    <property type="entry name" value="ENTEROCHELIN ESTERASE-RELATED"/>
    <property type="match status" value="1"/>
</dbReference>
<dbReference type="CDD" id="cd02858">
    <property type="entry name" value="E_set_Esterase_N"/>
    <property type="match status" value="1"/>
</dbReference>